<dbReference type="InterPro" id="IPR014441">
    <property type="entry name" value="UCP006425_b-propeller"/>
</dbReference>
<protein>
    <recommendedName>
        <fullName evidence="4">Beta propeller domain-containing protein</fullName>
    </recommendedName>
</protein>
<sequence length="669" mass="74179">MQPSKNKLLYLTLSGVTAVFLAGVIALIFFRLNLPKLPLIKKPTALESGLKKFTSEAEFKEYLTKSQQIANVYGVGLGASEFNALQAPSLPLAGVSKSTDAGAGRVSETNIQVKGIDEPDIVKTDGKNIFFSLKNPNIYFREIVPESNVMNLDKTFNGIIPPVTAIGITNVIKAFPPSELAKQATIDKGGEILLSGNILTVFTDNSVYGYDVSNPSNPSEKWKLNFENYNQLVSARLFGNKIYLVTKTEINYTNPCPIVPMSLQGVSISIPCVEIYHPVRSTPVDVTFTALTLDPQTGNIEKRVSAVGSSGQTVVYMSLNAIYFTYTFDPDPVSFIFNFFTEKGQDLIDSGILKQLGNLKNIDISSQAKMVELQVIYEKLLNSLSNDGKLKFENELQNRLSDYLKIHSRDLEKTGIVKINLNIMDIASTGEVPGNPLNQFSLDEYQGNLRIATTIGGGNGFWEFGIGNTQTSNDVYILDSNLKNLGQITDLGVGERIYSVRFIENKGYVVTFKQVDPFFVLDLSNPMSPQKKGELKIPGFSSYLDQIATNIVLGVGSENSKVKLSLFDVANPDNPVELSKYLLDEYWTEVSQNHHAFLLDPKHQVFFLPSGKGGYIFSYQNKELKLVKAVSEFNVKRAIYLNDYMYIIGEGKIVVVNENDWLEVNQLTF</sequence>
<dbReference type="Pfam" id="PF09826">
    <property type="entry name" value="Beta_propel"/>
    <property type="match status" value="1"/>
</dbReference>
<dbReference type="EMBL" id="MGGI01000026">
    <property type="protein sequence ID" value="OGM24681.1"/>
    <property type="molecule type" value="Genomic_DNA"/>
</dbReference>
<keyword evidence="1" id="KW-0812">Transmembrane</keyword>
<name>A0A1F7YBL2_9BACT</name>
<keyword evidence="1" id="KW-1133">Transmembrane helix</keyword>
<evidence type="ECO:0000313" key="3">
    <source>
        <dbReference type="Proteomes" id="UP000178851"/>
    </source>
</evidence>
<dbReference type="AlphaFoldDB" id="A0A1F7YBL2"/>
<proteinExistence type="predicted"/>
<keyword evidence="1" id="KW-0472">Membrane</keyword>
<reference evidence="2 3" key="1">
    <citation type="journal article" date="2016" name="Nat. Commun.">
        <title>Thousands of microbial genomes shed light on interconnected biogeochemical processes in an aquifer system.</title>
        <authorList>
            <person name="Anantharaman K."/>
            <person name="Brown C.T."/>
            <person name="Hug L.A."/>
            <person name="Sharon I."/>
            <person name="Castelle C.J."/>
            <person name="Probst A.J."/>
            <person name="Thomas B.C."/>
            <person name="Singh A."/>
            <person name="Wilkins M.J."/>
            <person name="Karaoz U."/>
            <person name="Brodie E.L."/>
            <person name="Williams K.H."/>
            <person name="Hubbard S.S."/>
            <person name="Banfield J.F."/>
        </authorList>
    </citation>
    <scope>NUCLEOTIDE SEQUENCE [LARGE SCALE GENOMIC DNA]</scope>
</reference>
<feature type="transmembrane region" description="Helical" evidence="1">
    <location>
        <begin position="9"/>
        <end position="30"/>
    </location>
</feature>
<dbReference type="InterPro" id="IPR019198">
    <property type="entry name" value="Beta_propeller_containing"/>
</dbReference>
<dbReference type="PIRSF" id="PIRSF006425">
    <property type="entry name" value="UCP006425_WD40"/>
    <property type="match status" value="1"/>
</dbReference>
<evidence type="ECO:0000313" key="2">
    <source>
        <dbReference type="EMBL" id="OGM24681.1"/>
    </source>
</evidence>
<organism evidence="2 3">
    <name type="scientific">Candidatus Woesebacteria bacterium RIFCSPHIGHO2_01_FULL_39_28</name>
    <dbReference type="NCBI Taxonomy" id="1802496"/>
    <lineage>
        <taxon>Bacteria</taxon>
        <taxon>Candidatus Woeseibacteriota</taxon>
    </lineage>
</organism>
<dbReference type="Proteomes" id="UP000178851">
    <property type="component" value="Unassembled WGS sequence"/>
</dbReference>
<gene>
    <name evidence="2" type="ORF">A2627_02685</name>
</gene>
<evidence type="ECO:0000256" key="1">
    <source>
        <dbReference type="SAM" id="Phobius"/>
    </source>
</evidence>
<evidence type="ECO:0008006" key="4">
    <source>
        <dbReference type="Google" id="ProtNLM"/>
    </source>
</evidence>
<accession>A0A1F7YBL2</accession>
<comment type="caution">
    <text evidence="2">The sequence shown here is derived from an EMBL/GenBank/DDBJ whole genome shotgun (WGS) entry which is preliminary data.</text>
</comment>